<dbReference type="NCBIfam" id="NF005893">
    <property type="entry name" value="PRK07856.1"/>
    <property type="match status" value="1"/>
</dbReference>
<name>A0A936NAE9_9ACTN</name>
<dbReference type="Proteomes" id="UP000727993">
    <property type="component" value="Unassembled WGS sequence"/>
</dbReference>
<reference evidence="4 5" key="1">
    <citation type="submission" date="2020-10" db="EMBL/GenBank/DDBJ databases">
        <title>Connecting structure to function with the recovery of over 1000 high-quality activated sludge metagenome-assembled genomes encoding full-length rRNA genes using long-read sequencing.</title>
        <authorList>
            <person name="Singleton C.M."/>
            <person name="Petriglieri F."/>
            <person name="Kristensen J.M."/>
            <person name="Kirkegaard R.H."/>
            <person name="Michaelsen T.Y."/>
            <person name="Andersen M.H."/>
            <person name="Karst S.M."/>
            <person name="Dueholm M.S."/>
            <person name="Nielsen P.H."/>
            <person name="Albertsen M."/>
        </authorList>
    </citation>
    <scope>NUCLEOTIDE SEQUENCE [LARGE SCALE GENOMIC DNA]</scope>
    <source>
        <strain evidence="4">Lyne_18-Q3-R50-59_MAXAC.006</strain>
    </source>
</reference>
<dbReference type="NCBIfam" id="NF005559">
    <property type="entry name" value="PRK07231.1"/>
    <property type="match status" value="1"/>
</dbReference>
<dbReference type="CDD" id="cd05233">
    <property type="entry name" value="SDR_c"/>
    <property type="match status" value="1"/>
</dbReference>
<comment type="similarity">
    <text evidence="1">Belongs to the short-chain dehydrogenases/reductases (SDR) family.</text>
</comment>
<dbReference type="AlphaFoldDB" id="A0A936NAE9"/>
<dbReference type="GO" id="GO:0016491">
    <property type="term" value="F:oxidoreductase activity"/>
    <property type="evidence" value="ECO:0007669"/>
    <property type="project" value="UniProtKB-KW"/>
</dbReference>
<protein>
    <submittedName>
        <fullName evidence="4">SDR family oxidoreductase</fullName>
    </submittedName>
</protein>
<dbReference type="PANTHER" id="PTHR43639">
    <property type="entry name" value="OXIDOREDUCTASE, SHORT-CHAIN DEHYDROGENASE/REDUCTASE FAMILY (AFU_ORTHOLOGUE AFUA_5G02870)"/>
    <property type="match status" value="1"/>
</dbReference>
<dbReference type="SMART" id="SM00822">
    <property type="entry name" value="PKS_KR"/>
    <property type="match status" value="1"/>
</dbReference>
<sequence length="276" mass="28163">MTNAPNPRPTPVGDAADPLDFSGSVVLVTGGSRGIGRGISEAFLGHGADVVICGRNEPDELPSSGGREARFVAADVRDATAVDALISDIEATEGRLDVVVNNAGGAPHVDAAEVSPRFHEAIIALNLTAPLHVAQRANRVMRTQDTGGSIINIASVSGVRPSPGTAAYGAAKAGLIGLTQSLAVEWAPKVRLNAVVAGLIETEQAHLHYGDEEGVAAVAATVPLGRMGTPTDLANACVFLASPLASYVTGSTLTVHGGGERPAFLEEAQVDHEDCS</sequence>
<dbReference type="InterPro" id="IPR036291">
    <property type="entry name" value="NAD(P)-bd_dom_sf"/>
</dbReference>
<dbReference type="PRINTS" id="PR00080">
    <property type="entry name" value="SDRFAMILY"/>
</dbReference>
<evidence type="ECO:0000313" key="5">
    <source>
        <dbReference type="Proteomes" id="UP000727993"/>
    </source>
</evidence>
<dbReference type="InterPro" id="IPR002347">
    <property type="entry name" value="SDR_fam"/>
</dbReference>
<dbReference type="InterPro" id="IPR020904">
    <property type="entry name" value="Sc_DH/Rdtase_CS"/>
</dbReference>
<accession>A0A936NAE9</accession>
<dbReference type="Gene3D" id="3.40.50.720">
    <property type="entry name" value="NAD(P)-binding Rossmann-like Domain"/>
    <property type="match status" value="1"/>
</dbReference>
<dbReference type="PROSITE" id="PS00061">
    <property type="entry name" value="ADH_SHORT"/>
    <property type="match status" value="1"/>
</dbReference>
<dbReference type="FunFam" id="3.40.50.720:FF:000084">
    <property type="entry name" value="Short-chain dehydrogenase reductase"/>
    <property type="match status" value="1"/>
</dbReference>
<evidence type="ECO:0000256" key="1">
    <source>
        <dbReference type="ARBA" id="ARBA00006484"/>
    </source>
</evidence>
<comment type="caution">
    <text evidence="4">The sequence shown here is derived from an EMBL/GenBank/DDBJ whole genome shotgun (WGS) entry which is preliminary data.</text>
</comment>
<dbReference type="SUPFAM" id="SSF51735">
    <property type="entry name" value="NAD(P)-binding Rossmann-fold domains"/>
    <property type="match status" value="1"/>
</dbReference>
<feature type="domain" description="Ketoreductase" evidence="3">
    <location>
        <begin position="24"/>
        <end position="203"/>
    </location>
</feature>
<dbReference type="InterPro" id="IPR057326">
    <property type="entry name" value="KR_dom"/>
</dbReference>
<dbReference type="PANTHER" id="PTHR43639:SF1">
    <property type="entry name" value="SHORT-CHAIN DEHYDROGENASE_REDUCTASE FAMILY PROTEIN"/>
    <property type="match status" value="1"/>
</dbReference>
<evidence type="ECO:0000256" key="2">
    <source>
        <dbReference type="ARBA" id="ARBA00023002"/>
    </source>
</evidence>
<proteinExistence type="inferred from homology"/>
<evidence type="ECO:0000259" key="3">
    <source>
        <dbReference type="SMART" id="SM00822"/>
    </source>
</evidence>
<organism evidence="4 5">
    <name type="scientific">Candidatus Neomicrothrix subdominans</name>
    <dbReference type="NCBI Taxonomy" id="2954438"/>
    <lineage>
        <taxon>Bacteria</taxon>
        <taxon>Bacillati</taxon>
        <taxon>Actinomycetota</taxon>
        <taxon>Acidimicrobiia</taxon>
        <taxon>Acidimicrobiales</taxon>
        <taxon>Microthrixaceae</taxon>
        <taxon>Candidatus Neomicrothrix</taxon>
    </lineage>
</organism>
<gene>
    <name evidence="4" type="ORF">IPN02_01170</name>
</gene>
<dbReference type="Pfam" id="PF13561">
    <property type="entry name" value="adh_short_C2"/>
    <property type="match status" value="1"/>
</dbReference>
<dbReference type="EMBL" id="JADJZA010000001">
    <property type="protein sequence ID" value="MBK9295491.1"/>
    <property type="molecule type" value="Genomic_DNA"/>
</dbReference>
<evidence type="ECO:0000313" key="4">
    <source>
        <dbReference type="EMBL" id="MBK9295491.1"/>
    </source>
</evidence>
<keyword evidence="2" id="KW-0560">Oxidoreductase</keyword>
<dbReference type="PRINTS" id="PR00081">
    <property type="entry name" value="GDHRDH"/>
</dbReference>